<protein>
    <recommendedName>
        <fullName evidence="2">Nucleolar protein 9</fullName>
    </recommendedName>
    <alternativeName>
        <fullName evidence="5 6">Pumilio domain-containing protein NOP9</fullName>
    </alternativeName>
</protein>
<dbReference type="GO" id="GO:0003723">
    <property type="term" value="F:RNA binding"/>
    <property type="evidence" value="ECO:0007669"/>
    <property type="project" value="InterPro"/>
</dbReference>
<dbReference type="InterPro" id="IPR001313">
    <property type="entry name" value="Pumilio_RNA-bd_rpt"/>
</dbReference>
<organism evidence="8 9">
    <name type="scientific">Cercophora scortea</name>
    <dbReference type="NCBI Taxonomy" id="314031"/>
    <lineage>
        <taxon>Eukaryota</taxon>
        <taxon>Fungi</taxon>
        <taxon>Dikarya</taxon>
        <taxon>Ascomycota</taxon>
        <taxon>Pezizomycotina</taxon>
        <taxon>Sordariomycetes</taxon>
        <taxon>Sordariomycetidae</taxon>
        <taxon>Sordariales</taxon>
        <taxon>Lasiosphaeriaceae</taxon>
        <taxon>Cercophora</taxon>
    </lineage>
</organism>
<dbReference type="PANTHER" id="PTHR13102">
    <property type="entry name" value="NUCLEOLAR PROTEIN 9"/>
    <property type="match status" value="1"/>
</dbReference>
<feature type="compositionally biased region" description="Basic residues" evidence="7">
    <location>
        <begin position="1"/>
        <end position="10"/>
    </location>
</feature>
<dbReference type="GO" id="GO:0000447">
    <property type="term" value="P:endonucleolytic cleavage in ITS1 to separate SSU-rRNA from 5.8S rRNA and LSU-rRNA from tricistronic rRNA transcript (SSU-rRNA, 5.8S rRNA, LSU-rRNA)"/>
    <property type="evidence" value="ECO:0007669"/>
    <property type="project" value="TreeGrafter"/>
</dbReference>
<dbReference type="GO" id="GO:0000056">
    <property type="term" value="P:ribosomal small subunit export from nucleus"/>
    <property type="evidence" value="ECO:0007669"/>
    <property type="project" value="TreeGrafter"/>
</dbReference>
<evidence type="ECO:0000256" key="3">
    <source>
        <dbReference type="ARBA" id="ARBA00022737"/>
    </source>
</evidence>
<dbReference type="SMART" id="SM00025">
    <property type="entry name" value="Pumilio"/>
    <property type="match status" value="5"/>
</dbReference>
<dbReference type="SUPFAM" id="SSF48371">
    <property type="entry name" value="ARM repeat"/>
    <property type="match status" value="1"/>
</dbReference>
<dbReference type="AlphaFoldDB" id="A0AAE0I736"/>
<accession>A0AAE0I736</accession>
<name>A0AAE0I736_9PEZI</name>
<evidence type="ECO:0000313" key="8">
    <source>
        <dbReference type="EMBL" id="KAK3319843.1"/>
    </source>
</evidence>
<evidence type="ECO:0000313" key="9">
    <source>
        <dbReference type="Proteomes" id="UP001286456"/>
    </source>
</evidence>
<evidence type="ECO:0000256" key="2">
    <source>
        <dbReference type="ARBA" id="ARBA00016427"/>
    </source>
</evidence>
<dbReference type="EMBL" id="JAUEPO010000006">
    <property type="protein sequence ID" value="KAK3319843.1"/>
    <property type="molecule type" value="Genomic_DNA"/>
</dbReference>
<dbReference type="GO" id="GO:0030686">
    <property type="term" value="C:90S preribosome"/>
    <property type="evidence" value="ECO:0007669"/>
    <property type="project" value="TreeGrafter"/>
</dbReference>
<evidence type="ECO:0000256" key="4">
    <source>
        <dbReference type="ARBA" id="ARBA00024893"/>
    </source>
</evidence>
<proteinExistence type="predicted"/>
<gene>
    <name evidence="8" type="ORF">B0T19DRAFT_433174</name>
</gene>
<comment type="caution">
    <text evidence="8">The sequence shown here is derived from an EMBL/GenBank/DDBJ whole genome shotgun (WGS) entry which is preliminary data.</text>
</comment>
<sequence>MGKNRKSKRQLVRDEKRAKKRGNEVEEEEERDAKRQRRNDDTAAADLDVNEIGNEYIPLDDEDDENAPHKLPRHGFEREFFGMLADEEQEYFRRADELLELNDFPTPEERDIFLQNVYTEAKGKEMKLASSQSCSRLMERLILLSNTRQKKQIFAAFATHFISLVTHRFASHCCEKLFLQSASVVTQELGGLVEPAPEPEAGEVDEETAAILATSMEDMFLGTLDELEGHLTHLLSDRYGSHALRALLFILAGRPLNQISTKSLLQGKGKEYVTVEGASAIANHGLNNQLRAVPSSFTEAVRKIITDSTVNMDSTALRVLAAHPTGNPTLQLLLELELSLFPKAKKAPKAKKGEEPIVPAEPEIPEVTTLLEKLVPGAPATFSDETSEATGFVNSMLYDPIGSRLLETLVKYCPGKIFKGLQAVFFGPRIATLLRNDIASYPAIQVLNRLSKEDLADAVEKALPAMPVFVEKGRFNVIKTLFERCHVRGATDQMKPLLNALVAANGGDWKFLVPKLCFLDDETDAAKAPKEKFTQPDGKNTNKPALISHGSQLISALLSIPGVPAKAIQASLLALNRDQLLRLATHSAATAGILVKAFSTPSQNANFHKMLVAALQPHVVALTTSQYGHVVLNAIINAPSKGEIAVPFHLKENIMGQLEGQEAALRETWIGRNVWRTWKGDLWKNKRHAWVRWAKDVNPEESRMSVAPKSRKGVVVAGEKKGAVAAVAVGEGDGDMEMDGAK</sequence>
<dbReference type="GO" id="GO:0000472">
    <property type="term" value="P:endonucleolytic cleavage to generate mature 5'-end of SSU-rRNA from (SSU-rRNA, 5.8S rRNA, LSU-rRNA)"/>
    <property type="evidence" value="ECO:0007669"/>
    <property type="project" value="TreeGrafter"/>
</dbReference>
<keyword evidence="3" id="KW-0677">Repeat</keyword>
<dbReference type="GO" id="GO:0000480">
    <property type="term" value="P:endonucleolytic cleavage in 5'-ETS of tricistronic rRNA transcript (SSU-rRNA, 5.8S rRNA, LSU-rRNA)"/>
    <property type="evidence" value="ECO:0007669"/>
    <property type="project" value="TreeGrafter"/>
</dbReference>
<comment type="function">
    <text evidence="4">RNA-binding nucleolar protein required for pre-rRNA processing. Involved in production of 18S rRNA and assembly of small ribosomal subunit.</text>
</comment>
<feature type="compositionally biased region" description="Basic and acidic residues" evidence="7">
    <location>
        <begin position="11"/>
        <end position="24"/>
    </location>
</feature>
<evidence type="ECO:0000256" key="1">
    <source>
        <dbReference type="ARBA" id="ARBA00004604"/>
    </source>
</evidence>
<evidence type="ECO:0000256" key="7">
    <source>
        <dbReference type="SAM" id="MobiDB-lite"/>
    </source>
</evidence>
<dbReference type="InterPro" id="IPR040000">
    <property type="entry name" value="NOP9"/>
</dbReference>
<dbReference type="GO" id="GO:0030688">
    <property type="term" value="C:preribosome, small subunit precursor"/>
    <property type="evidence" value="ECO:0007669"/>
    <property type="project" value="TreeGrafter"/>
</dbReference>
<dbReference type="Proteomes" id="UP001286456">
    <property type="component" value="Unassembled WGS sequence"/>
</dbReference>
<dbReference type="GO" id="GO:0005730">
    <property type="term" value="C:nucleolus"/>
    <property type="evidence" value="ECO:0007669"/>
    <property type="project" value="UniProtKB-SubCell"/>
</dbReference>
<feature type="region of interest" description="Disordered" evidence="7">
    <location>
        <begin position="1"/>
        <end position="48"/>
    </location>
</feature>
<reference evidence="8" key="2">
    <citation type="submission" date="2023-06" db="EMBL/GenBank/DDBJ databases">
        <authorList>
            <consortium name="Lawrence Berkeley National Laboratory"/>
            <person name="Haridas S."/>
            <person name="Hensen N."/>
            <person name="Bonometti L."/>
            <person name="Westerberg I."/>
            <person name="Brannstrom I.O."/>
            <person name="Guillou S."/>
            <person name="Cros-Aarteil S."/>
            <person name="Calhoun S."/>
            <person name="Kuo A."/>
            <person name="Mondo S."/>
            <person name="Pangilinan J."/>
            <person name="Riley R."/>
            <person name="Labutti K."/>
            <person name="Andreopoulos B."/>
            <person name="Lipzen A."/>
            <person name="Chen C."/>
            <person name="Yanf M."/>
            <person name="Daum C."/>
            <person name="Ng V."/>
            <person name="Clum A."/>
            <person name="Steindorff A."/>
            <person name="Ohm R."/>
            <person name="Martin F."/>
            <person name="Silar P."/>
            <person name="Natvig D."/>
            <person name="Lalanne C."/>
            <person name="Gautier V."/>
            <person name="Ament-Velasquez S.L."/>
            <person name="Kruys A."/>
            <person name="Hutchinson M.I."/>
            <person name="Powell A.J."/>
            <person name="Barry K."/>
            <person name="Miller A.N."/>
            <person name="Grigoriev I.V."/>
            <person name="Debuchy R."/>
            <person name="Gladieux P."/>
            <person name="Thoren M.H."/>
            <person name="Johannesson H."/>
        </authorList>
    </citation>
    <scope>NUCLEOTIDE SEQUENCE</scope>
    <source>
        <strain evidence="8">SMH4131-1</strain>
    </source>
</reference>
<dbReference type="Gene3D" id="1.25.10.10">
    <property type="entry name" value="Leucine-rich Repeat Variant"/>
    <property type="match status" value="2"/>
</dbReference>
<dbReference type="InterPro" id="IPR016024">
    <property type="entry name" value="ARM-type_fold"/>
</dbReference>
<evidence type="ECO:0000256" key="5">
    <source>
        <dbReference type="ARBA" id="ARBA00030932"/>
    </source>
</evidence>
<dbReference type="InterPro" id="IPR011989">
    <property type="entry name" value="ARM-like"/>
</dbReference>
<keyword evidence="9" id="KW-1185">Reference proteome</keyword>
<dbReference type="Pfam" id="PF22493">
    <property type="entry name" value="PUF_NOP9"/>
    <property type="match status" value="1"/>
</dbReference>
<evidence type="ECO:0000256" key="6">
    <source>
        <dbReference type="ARBA" id="ARBA00031929"/>
    </source>
</evidence>
<comment type="subcellular location">
    <subcellularLocation>
        <location evidence="1">Nucleus</location>
        <location evidence="1">Nucleolus</location>
    </subcellularLocation>
</comment>
<dbReference type="PANTHER" id="PTHR13102:SF0">
    <property type="entry name" value="NUCLEOLAR PROTEIN 9"/>
    <property type="match status" value="1"/>
</dbReference>
<reference evidence="8" key="1">
    <citation type="journal article" date="2023" name="Mol. Phylogenet. Evol.">
        <title>Genome-scale phylogeny and comparative genomics of the fungal order Sordariales.</title>
        <authorList>
            <person name="Hensen N."/>
            <person name="Bonometti L."/>
            <person name="Westerberg I."/>
            <person name="Brannstrom I.O."/>
            <person name="Guillou S."/>
            <person name="Cros-Aarteil S."/>
            <person name="Calhoun S."/>
            <person name="Haridas S."/>
            <person name="Kuo A."/>
            <person name="Mondo S."/>
            <person name="Pangilinan J."/>
            <person name="Riley R."/>
            <person name="LaButti K."/>
            <person name="Andreopoulos B."/>
            <person name="Lipzen A."/>
            <person name="Chen C."/>
            <person name="Yan M."/>
            <person name="Daum C."/>
            <person name="Ng V."/>
            <person name="Clum A."/>
            <person name="Steindorff A."/>
            <person name="Ohm R.A."/>
            <person name="Martin F."/>
            <person name="Silar P."/>
            <person name="Natvig D.O."/>
            <person name="Lalanne C."/>
            <person name="Gautier V."/>
            <person name="Ament-Velasquez S.L."/>
            <person name="Kruys A."/>
            <person name="Hutchinson M.I."/>
            <person name="Powell A.J."/>
            <person name="Barry K."/>
            <person name="Miller A.N."/>
            <person name="Grigoriev I.V."/>
            <person name="Debuchy R."/>
            <person name="Gladieux P."/>
            <person name="Hiltunen Thoren M."/>
            <person name="Johannesson H."/>
        </authorList>
    </citation>
    <scope>NUCLEOTIDE SEQUENCE</scope>
    <source>
        <strain evidence="8">SMH4131-1</strain>
    </source>
</reference>